<organism evidence="1 2">
    <name type="scientific">Carnegiea gigantea</name>
    <dbReference type="NCBI Taxonomy" id="171969"/>
    <lineage>
        <taxon>Eukaryota</taxon>
        <taxon>Viridiplantae</taxon>
        <taxon>Streptophyta</taxon>
        <taxon>Embryophyta</taxon>
        <taxon>Tracheophyta</taxon>
        <taxon>Spermatophyta</taxon>
        <taxon>Magnoliopsida</taxon>
        <taxon>eudicotyledons</taxon>
        <taxon>Gunneridae</taxon>
        <taxon>Pentapetalae</taxon>
        <taxon>Caryophyllales</taxon>
        <taxon>Cactineae</taxon>
        <taxon>Cactaceae</taxon>
        <taxon>Cactoideae</taxon>
        <taxon>Echinocereeae</taxon>
        <taxon>Carnegiea</taxon>
    </lineage>
</organism>
<dbReference type="OrthoDB" id="1752289at2759"/>
<sequence length="194" mass="21541">MSLQASPNNEQLKLAETQAREHYTSIISSALAIIKQQCKAEWIGYGDASTRKLESYVYELKDEKGRVQQGFPEVARVLQSFYGSLLGPSSPTAPLNPQIIAMGSTLSLEQQMDLCTPFTRDNIKEALFSIPGIKSPELDGFNSTFFKATWDITGPLVCQAINQFFQTAQLSPNFGKTKLVLLPKIQNPTETKDF</sequence>
<dbReference type="AlphaFoldDB" id="A0A9Q1Q996"/>
<comment type="caution">
    <text evidence="1">The sequence shown here is derived from an EMBL/GenBank/DDBJ whole genome shotgun (WGS) entry which is preliminary data.</text>
</comment>
<dbReference type="EMBL" id="JAKOGI010000521">
    <property type="protein sequence ID" value="KAJ8433708.1"/>
    <property type="molecule type" value="Genomic_DNA"/>
</dbReference>
<gene>
    <name evidence="1" type="ORF">Cgig2_019817</name>
</gene>
<proteinExistence type="predicted"/>
<keyword evidence="2" id="KW-1185">Reference proteome</keyword>
<protein>
    <submittedName>
        <fullName evidence="1">Uncharacterized protein</fullName>
    </submittedName>
</protein>
<name>A0A9Q1Q996_9CARY</name>
<evidence type="ECO:0000313" key="2">
    <source>
        <dbReference type="Proteomes" id="UP001153076"/>
    </source>
</evidence>
<evidence type="ECO:0000313" key="1">
    <source>
        <dbReference type="EMBL" id="KAJ8433708.1"/>
    </source>
</evidence>
<dbReference type="Proteomes" id="UP001153076">
    <property type="component" value="Unassembled WGS sequence"/>
</dbReference>
<reference evidence="1" key="1">
    <citation type="submission" date="2022-04" db="EMBL/GenBank/DDBJ databases">
        <title>Carnegiea gigantea Genome sequencing and assembly v2.</title>
        <authorList>
            <person name="Copetti D."/>
            <person name="Sanderson M.J."/>
            <person name="Burquez A."/>
            <person name="Wojciechowski M.F."/>
        </authorList>
    </citation>
    <scope>NUCLEOTIDE SEQUENCE</scope>
    <source>
        <strain evidence="1">SGP5-SGP5p</strain>
        <tissue evidence="1">Aerial part</tissue>
    </source>
</reference>
<accession>A0A9Q1Q996</accession>